<proteinExistence type="predicted"/>
<dbReference type="Pfam" id="PF13304">
    <property type="entry name" value="AAA_21"/>
    <property type="match status" value="1"/>
</dbReference>
<protein>
    <submittedName>
        <fullName evidence="2">AAA family ATPase</fullName>
    </submittedName>
</protein>
<dbReference type="GO" id="GO:0016887">
    <property type="term" value="F:ATP hydrolysis activity"/>
    <property type="evidence" value="ECO:0007669"/>
    <property type="project" value="InterPro"/>
</dbReference>
<dbReference type="GO" id="GO:0005524">
    <property type="term" value="F:ATP binding"/>
    <property type="evidence" value="ECO:0007669"/>
    <property type="project" value="InterPro"/>
</dbReference>
<feature type="domain" description="ATPase AAA-type core" evidence="1">
    <location>
        <begin position="27"/>
        <end position="302"/>
    </location>
</feature>
<sequence length="350" mass="39776">MMMVFDKLHIKEFKGINDLTIKNLGQINFIVGKNNGGKSTILDALYILCKKGDPRSIEDIYNVRSAAIKKGDDLRFLFPKSNLNIYPIVEGLTTSTNTFVCLQAYNGDIKDGNIIKESGVDLPVNGVRIICDKIENNRDYTIKSDIFSLMVKRKSDDSIDYRFAKNIKSIPVLYVPTGATFNDVLELAKDAMMTKKFQLKVLSLLKEIEPRIMEYFILEGDIYFMLDGLDKSMNLKSMGEGFVKLFGIILAIISTENGVCLIDEIENGLHHSILSTIWEHLINASNEYNVQLFITTHNAEILKTITFASQKGDIKIHRIEKNEDQSHIALTYDRKSLEKMITNDNEIRGW</sequence>
<dbReference type="InterPro" id="IPR027417">
    <property type="entry name" value="P-loop_NTPase"/>
</dbReference>
<dbReference type="SUPFAM" id="SSF52540">
    <property type="entry name" value="P-loop containing nucleoside triphosphate hydrolases"/>
    <property type="match status" value="1"/>
</dbReference>
<dbReference type="Gene3D" id="3.40.50.300">
    <property type="entry name" value="P-loop containing nucleotide triphosphate hydrolases"/>
    <property type="match status" value="2"/>
</dbReference>
<keyword evidence="3" id="KW-1185">Reference proteome</keyword>
<dbReference type="AlphaFoldDB" id="A0AAE3M982"/>
<dbReference type="PANTHER" id="PTHR43581">
    <property type="entry name" value="ATP/GTP PHOSPHATASE"/>
    <property type="match status" value="1"/>
</dbReference>
<accession>A0AAE3M982</accession>
<evidence type="ECO:0000313" key="3">
    <source>
        <dbReference type="Proteomes" id="UP001209229"/>
    </source>
</evidence>
<dbReference type="Proteomes" id="UP001209229">
    <property type="component" value="Unassembled WGS sequence"/>
</dbReference>
<evidence type="ECO:0000313" key="2">
    <source>
        <dbReference type="EMBL" id="MCW3789383.1"/>
    </source>
</evidence>
<gene>
    <name evidence="2" type="ORF">OM075_23170</name>
</gene>
<dbReference type="InterPro" id="IPR003959">
    <property type="entry name" value="ATPase_AAA_core"/>
</dbReference>
<name>A0AAE3M982_9BACT</name>
<dbReference type="InterPro" id="IPR051396">
    <property type="entry name" value="Bact_Antivir_Def_Nuclease"/>
</dbReference>
<dbReference type="EMBL" id="JAPDPJ010000104">
    <property type="protein sequence ID" value="MCW3789383.1"/>
    <property type="molecule type" value="Genomic_DNA"/>
</dbReference>
<dbReference type="PANTHER" id="PTHR43581:SF4">
    <property type="entry name" value="ATP_GTP PHOSPHATASE"/>
    <property type="match status" value="1"/>
</dbReference>
<dbReference type="CDD" id="cd00267">
    <property type="entry name" value="ABC_ATPase"/>
    <property type="match status" value="1"/>
</dbReference>
<comment type="caution">
    <text evidence="2">The sequence shown here is derived from an EMBL/GenBank/DDBJ whole genome shotgun (WGS) entry which is preliminary data.</text>
</comment>
<organism evidence="2 3">
    <name type="scientific">Plebeiibacterium sediminum</name>
    <dbReference type="NCBI Taxonomy" id="2992112"/>
    <lineage>
        <taxon>Bacteria</taxon>
        <taxon>Pseudomonadati</taxon>
        <taxon>Bacteroidota</taxon>
        <taxon>Bacteroidia</taxon>
        <taxon>Marinilabiliales</taxon>
        <taxon>Marinilabiliaceae</taxon>
        <taxon>Plebeiibacterium</taxon>
    </lineage>
</organism>
<reference evidence="2" key="1">
    <citation type="submission" date="2022-10" db="EMBL/GenBank/DDBJ databases">
        <authorList>
            <person name="Yu W.X."/>
        </authorList>
    </citation>
    <scope>NUCLEOTIDE SEQUENCE</scope>
    <source>
        <strain evidence="2">AAT</strain>
    </source>
</reference>
<dbReference type="RefSeq" id="WP_301192938.1">
    <property type="nucleotide sequence ID" value="NZ_JAPDPJ010000104.1"/>
</dbReference>
<evidence type="ECO:0000259" key="1">
    <source>
        <dbReference type="Pfam" id="PF13304"/>
    </source>
</evidence>